<proteinExistence type="predicted"/>
<gene>
    <name evidence="1" type="ORF">ACFQRG_13430</name>
</gene>
<dbReference type="Proteomes" id="UP001596505">
    <property type="component" value="Unassembled WGS sequence"/>
</dbReference>
<accession>A0ABW2PX63</accession>
<keyword evidence="2" id="KW-1185">Reference proteome</keyword>
<protein>
    <submittedName>
        <fullName evidence="1">Cytosolic protein</fullName>
    </submittedName>
</protein>
<sequence length="61" mass="7162">MYDGRDFTELSMIPKTEWKDNELAYFHHCLQQLTPYLNSEGVEIRTEVVEEIESRGGLNEV</sequence>
<comment type="caution">
    <text evidence="1">The sequence shown here is derived from an EMBL/GenBank/DDBJ whole genome shotgun (WGS) entry which is preliminary data.</text>
</comment>
<name>A0ABW2PX63_9BACL</name>
<dbReference type="EMBL" id="JBHTCO010000017">
    <property type="protein sequence ID" value="MFC7393957.1"/>
    <property type="molecule type" value="Genomic_DNA"/>
</dbReference>
<evidence type="ECO:0000313" key="1">
    <source>
        <dbReference type="EMBL" id="MFC7393957.1"/>
    </source>
</evidence>
<organism evidence="1 2">
    <name type="scientific">Scopulibacillus cellulosilyticus</name>
    <dbReference type="NCBI Taxonomy" id="2665665"/>
    <lineage>
        <taxon>Bacteria</taxon>
        <taxon>Bacillati</taxon>
        <taxon>Bacillota</taxon>
        <taxon>Bacilli</taxon>
        <taxon>Bacillales</taxon>
        <taxon>Sporolactobacillaceae</taxon>
        <taxon>Scopulibacillus</taxon>
    </lineage>
</organism>
<dbReference type="RefSeq" id="WP_380966817.1">
    <property type="nucleotide sequence ID" value="NZ_JBHTCO010000017.1"/>
</dbReference>
<evidence type="ECO:0000313" key="2">
    <source>
        <dbReference type="Proteomes" id="UP001596505"/>
    </source>
</evidence>
<reference evidence="2" key="1">
    <citation type="journal article" date="2019" name="Int. J. Syst. Evol. Microbiol.">
        <title>The Global Catalogue of Microorganisms (GCM) 10K type strain sequencing project: providing services to taxonomists for standard genome sequencing and annotation.</title>
        <authorList>
            <consortium name="The Broad Institute Genomics Platform"/>
            <consortium name="The Broad Institute Genome Sequencing Center for Infectious Disease"/>
            <person name="Wu L."/>
            <person name="Ma J."/>
        </authorList>
    </citation>
    <scope>NUCLEOTIDE SEQUENCE [LARGE SCALE GENOMIC DNA]</scope>
    <source>
        <strain evidence="2">CGMCC 1.16305</strain>
    </source>
</reference>